<dbReference type="RefSeq" id="WP_150547700.1">
    <property type="nucleotide sequence ID" value="NZ_LR215729.2"/>
</dbReference>
<sequence>MFAPANQASFTLAIEGLDHDFKVLGFTGREALNQPYAFDVELVSEQPDLALESLMHKPVFLQLSATGSGVHGLIYRAGQGDAGKRLSHYEITIRPQLAYLEHSINQRIFQNQTVEQIIEQVLEAHGILGTAYQFHLGAVYPARNYCVQYDESDLHFIQRLCEEEGIHYHFQHSRDGHILAFGDDQTGFPKLAPTAYQQDSGMVADEPVIKRFNLRTQTRTTRVTRRNYDFEKPSTKLESAAETTFMPDLEDYDYPGRFTQQEHGKQLTNRALERQRSDYELVEGRSDQPSLVSGHFLALSNHPKSEWNDLWLINEVRHEGKQPQVLEESVSSDTTELKDDFDHGYRNVFIATPWAVIHRPPLRHPRPRILGSQSAVVTGPQGQEIHCDEYGRVKVVFHWDRAGIVDDKSSCWLRVASSWAGAKYGSGVTPRIGMEVLVSFLEGDPDQPLISGCLYHKENSVPYPLPANKTISTFKSLSSPGGAGFNELRVEDKKAQEQIFIHAERDWDQEIEHDQKITVLNERHDTVTANSYSEFKAEEHRTTHADRKVEIKTDDHLSVGQDQHIKLGVAQLSHAGSEIHIQAGQKIVIEAGAEITLKAGPSFITISASSIKAVGPTIRLNAGGSPSSGRGATPVLPGQVETADSAEAGRLLTIAQGNALLREKPVCLVCAAAEQEARKDAV</sequence>
<dbReference type="EMBL" id="LR215729">
    <property type="protein sequence ID" value="VEV95994.1"/>
    <property type="molecule type" value="Genomic_DNA"/>
</dbReference>
<gene>
    <name evidence="6" type="ORF">PMYSY11_0947</name>
</gene>
<dbReference type="SUPFAM" id="SSF69255">
    <property type="entry name" value="gp5 N-terminal domain-like"/>
    <property type="match status" value="1"/>
</dbReference>
<dbReference type="PANTHER" id="PTHR32305">
    <property type="match status" value="1"/>
</dbReference>
<evidence type="ECO:0000256" key="1">
    <source>
        <dbReference type="ARBA" id="ARBA00004613"/>
    </source>
</evidence>
<feature type="domain" description="Gp5/Type VI secretion system Vgr C-terminal trimerisation" evidence="5">
    <location>
        <begin position="472"/>
        <end position="580"/>
    </location>
</feature>
<dbReference type="InterPro" id="IPR017847">
    <property type="entry name" value="T6SS_RhsGE_Vgr_subset"/>
</dbReference>
<dbReference type="AlphaFoldDB" id="A0A653E1S0"/>
<organism evidence="6">
    <name type="scientific">Pseudomonas marincola</name>
    <dbReference type="NCBI Taxonomy" id="437900"/>
    <lineage>
        <taxon>Bacteria</taxon>
        <taxon>Pseudomonadati</taxon>
        <taxon>Pseudomonadota</taxon>
        <taxon>Gammaproteobacteria</taxon>
        <taxon>Pseudomonadales</taxon>
        <taxon>Pseudomonadaceae</taxon>
        <taxon>Pseudomonas</taxon>
    </lineage>
</organism>
<dbReference type="Pfam" id="PF04717">
    <property type="entry name" value="Phage_base_V"/>
    <property type="match status" value="1"/>
</dbReference>
<dbReference type="NCBIfam" id="TIGR01646">
    <property type="entry name" value="vgr_GE"/>
    <property type="match status" value="1"/>
</dbReference>
<evidence type="ECO:0000313" key="6">
    <source>
        <dbReference type="EMBL" id="VEV95994.1"/>
    </source>
</evidence>
<protein>
    <submittedName>
        <fullName evidence="6">Type IV secretion protein Rhs</fullName>
    </submittedName>
</protein>
<dbReference type="PANTHER" id="PTHR32305:SF15">
    <property type="entry name" value="PROTEIN RHSA-RELATED"/>
    <property type="match status" value="1"/>
</dbReference>
<evidence type="ECO:0000259" key="5">
    <source>
        <dbReference type="Pfam" id="PF22178"/>
    </source>
</evidence>
<reference evidence="6" key="1">
    <citation type="submission" date="2019-02" db="EMBL/GenBank/DDBJ databases">
        <authorList>
            <consortium name="Genoscope - CEA"/>
            <person name="William W."/>
        </authorList>
    </citation>
    <scope>NUCLEOTIDE SEQUENCE [LARGE SCALE GENOMIC DNA]</scope>
    <source>
        <strain evidence="6">YSy11</strain>
    </source>
</reference>
<dbReference type="InterPro" id="IPR050708">
    <property type="entry name" value="T6SS_VgrG/RHS"/>
</dbReference>
<dbReference type="GO" id="GO:0005576">
    <property type="term" value="C:extracellular region"/>
    <property type="evidence" value="ECO:0007669"/>
    <property type="project" value="UniProtKB-SubCell"/>
</dbReference>
<name>A0A653E1S0_9PSED</name>
<evidence type="ECO:0000256" key="3">
    <source>
        <dbReference type="ARBA" id="ARBA00022525"/>
    </source>
</evidence>
<dbReference type="Gene3D" id="2.40.50.230">
    <property type="entry name" value="Gp5 N-terminal domain"/>
    <property type="match status" value="1"/>
</dbReference>
<dbReference type="Pfam" id="PF22178">
    <property type="entry name" value="Gp5_trimer_C"/>
    <property type="match status" value="1"/>
</dbReference>
<dbReference type="SUPFAM" id="SSF69279">
    <property type="entry name" value="Phage tail proteins"/>
    <property type="match status" value="2"/>
</dbReference>
<evidence type="ECO:0000256" key="2">
    <source>
        <dbReference type="ARBA" id="ARBA00005558"/>
    </source>
</evidence>
<keyword evidence="3" id="KW-0964">Secreted</keyword>
<dbReference type="InterPro" id="IPR006531">
    <property type="entry name" value="Gp5/Vgr_OB"/>
</dbReference>
<proteinExistence type="inferred from homology"/>
<dbReference type="SUPFAM" id="SSF69349">
    <property type="entry name" value="Phage fibre proteins"/>
    <property type="match status" value="1"/>
</dbReference>
<dbReference type="InterPro" id="IPR054030">
    <property type="entry name" value="Gp5_Vgr_C"/>
</dbReference>
<dbReference type="Gene3D" id="3.55.50.10">
    <property type="entry name" value="Baseplate protein-like domains"/>
    <property type="match status" value="1"/>
</dbReference>
<dbReference type="NCBIfam" id="TIGR03361">
    <property type="entry name" value="VI_Rhs_Vgr"/>
    <property type="match status" value="1"/>
</dbReference>
<dbReference type="Gene3D" id="4.10.220.110">
    <property type="match status" value="1"/>
</dbReference>
<feature type="domain" description="Gp5/Type VI secretion system Vgr protein OB-fold" evidence="4">
    <location>
        <begin position="389"/>
        <end position="455"/>
    </location>
</feature>
<dbReference type="InterPro" id="IPR006533">
    <property type="entry name" value="T6SS_Vgr_RhsGE"/>
</dbReference>
<dbReference type="Pfam" id="PF05954">
    <property type="entry name" value="Phage_GPD"/>
    <property type="match status" value="1"/>
</dbReference>
<dbReference type="InterPro" id="IPR037026">
    <property type="entry name" value="Vgr_OB-fold_dom_sf"/>
</dbReference>
<dbReference type="Gene3D" id="2.30.110.50">
    <property type="match status" value="1"/>
</dbReference>
<accession>A0A653E1S0</accession>
<evidence type="ECO:0000259" key="4">
    <source>
        <dbReference type="Pfam" id="PF04717"/>
    </source>
</evidence>
<comment type="subcellular location">
    <subcellularLocation>
        <location evidence="1">Secreted</location>
    </subcellularLocation>
</comment>
<comment type="similarity">
    <text evidence="2">Belongs to the VgrG protein family.</text>
</comment>